<dbReference type="CDD" id="cd04622">
    <property type="entry name" value="CBS_pair_HRP1_like"/>
    <property type="match status" value="1"/>
</dbReference>
<comment type="caution">
    <text evidence="4">The sequence shown here is derived from an EMBL/GenBank/DDBJ whole genome shotgun (WGS) entry which is preliminary data.</text>
</comment>
<dbReference type="EMBL" id="JACHEF010000001">
    <property type="protein sequence ID" value="MBB6408123.1"/>
    <property type="molecule type" value="Genomic_DNA"/>
</dbReference>
<dbReference type="PROSITE" id="PS51371">
    <property type="entry name" value="CBS"/>
    <property type="match status" value="2"/>
</dbReference>
<organism evidence="4 5">
    <name type="scientific">Mesorhizobium sangaii</name>
    <dbReference type="NCBI Taxonomy" id="505389"/>
    <lineage>
        <taxon>Bacteria</taxon>
        <taxon>Pseudomonadati</taxon>
        <taxon>Pseudomonadota</taxon>
        <taxon>Alphaproteobacteria</taxon>
        <taxon>Hyphomicrobiales</taxon>
        <taxon>Phyllobacteriaceae</taxon>
        <taxon>Mesorhizobium</taxon>
    </lineage>
</organism>
<dbReference type="AlphaFoldDB" id="A0A841P4G4"/>
<evidence type="ECO:0000313" key="4">
    <source>
        <dbReference type="EMBL" id="MBB6408123.1"/>
    </source>
</evidence>
<dbReference type="PANTHER" id="PTHR43080">
    <property type="entry name" value="CBS DOMAIN-CONTAINING PROTEIN CBSX3, MITOCHONDRIAL"/>
    <property type="match status" value="1"/>
</dbReference>
<accession>A0A841P4G4</accession>
<gene>
    <name evidence="4" type="ORF">HNQ71_000767</name>
</gene>
<dbReference type="SUPFAM" id="SSF54631">
    <property type="entry name" value="CBS-domain pair"/>
    <property type="match status" value="1"/>
</dbReference>
<dbReference type="SMART" id="SM00116">
    <property type="entry name" value="CBS"/>
    <property type="match status" value="2"/>
</dbReference>
<evidence type="ECO:0000313" key="5">
    <source>
        <dbReference type="Proteomes" id="UP000556329"/>
    </source>
</evidence>
<dbReference type="InterPro" id="IPR051257">
    <property type="entry name" value="Diverse_CBS-Domain"/>
</dbReference>
<dbReference type="Pfam" id="PF00571">
    <property type="entry name" value="CBS"/>
    <property type="match status" value="2"/>
</dbReference>
<feature type="domain" description="CBS" evidence="3">
    <location>
        <begin position="73"/>
        <end position="130"/>
    </location>
</feature>
<proteinExistence type="predicted"/>
<dbReference type="InterPro" id="IPR046342">
    <property type="entry name" value="CBS_dom_sf"/>
</dbReference>
<evidence type="ECO:0000256" key="2">
    <source>
        <dbReference type="PROSITE-ProRule" id="PRU00703"/>
    </source>
</evidence>
<name>A0A841P4G4_9HYPH</name>
<sequence length="140" mass="15532">MKVKDAMHKGVDWVSPETDVTELAKMMRAQDIGSIPIGENDRLIGMVTDRDIVCKGLADDGFDGRTATARDVMTTGIHCCREDDDLAKAVQHMEELKIRRLPVINKNMRMVGILSVGDVSQSAPREMVSEYVKSVSAHHH</sequence>
<dbReference type="Proteomes" id="UP000556329">
    <property type="component" value="Unassembled WGS sequence"/>
</dbReference>
<protein>
    <submittedName>
        <fullName evidence="4">CBS domain-containing protein</fullName>
    </submittedName>
</protein>
<dbReference type="InterPro" id="IPR000644">
    <property type="entry name" value="CBS_dom"/>
</dbReference>
<keyword evidence="1 2" id="KW-0129">CBS domain</keyword>
<reference evidence="4 5" key="1">
    <citation type="submission" date="2020-08" db="EMBL/GenBank/DDBJ databases">
        <title>Genomic Encyclopedia of Type Strains, Phase IV (KMG-IV): sequencing the most valuable type-strain genomes for metagenomic binning, comparative biology and taxonomic classification.</title>
        <authorList>
            <person name="Goeker M."/>
        </authorList>
    </citation>
    <scope>NUCLEOTIDE SEQUENCE [LARGE SCALE GENOMIC DNA]</scope>
    <source>
        <strain evidence="4 5">DSM 100039</strain>
    </source>
</reference>
<feature type="domain" description="CBS" evidence="3">
    <location>
        <begin position="7"/>
        <end position="64"/>
    </location>
</feature>
<evidence type="ECO:0000259" key="3">
    <source>
        <dbReference type="PROSITE" id="PS51371"/>
    </source>
</evidence>
<evidence type="ECO:0000256" key="1">
    <source>
        <dbReference type="ARBA" id="ARBA00023122"/>
    </source>
</evidence>
<dbReference type="PANTHER" id="PTHR43080:SF2">
    <property type="entry name" value="CBS DOMAIN-CONTAINING PROTEIN"/>
    <property type="match status" value="1"/>
</dbReference>
<keyword evidence="5" id="KW-1185">Reference proteome</keyword>
<dbReference type="Gene3D" id="3.10.580.10">
    <property type="entry name" value="CBS-domain"/>
    <property type="match status" value="1"/>
</dbReference>
<dbReference type="RefSeq" id="WP_184871239.1">
    <property type="nucleotide sequence ID" value="NZ_JACHEF010000001.1"/>
</dbReference>